<dbReference type="AlphaFoldDB" id="A0AA95G8C8"/>
<keyword evidence="1" id="KW-0812">Transmembrane</keyword>
<evidence type="ECO:0000313" key="3">
    <source>
        <dbReference type="EMBL" id="WGM03310.1"/>
    </source>
</evidence>
<dbReference type="EMBL" id="CP123505">
    <property type="protein sequence ID" value="WGM03310.1"/>
    <property type="molecule type" value="Genomic_DNA"/>
</dbReference>
<dbReference type="Proteomes" id="UP001177597">
    <property type="component" value="Plasmid paIh2"/>
</dbReference>
<feature type="transmembrane region" description="Helical" evidence="1">
    <location>
        <begin position="30"/>
        <end position="51"/>
    </location>
</feature>
<dbReference type="EMBL" id="CP123492">
    <property type="protein sequence ID" value="WGL93852.1"/>
    <property type="molecule type" value="Genomic_DNA"/>
</dbReference>
<organism evidence="2 6">
    <name type="scientific">Arsenophonus nasoniae</name>
    <name type="common">son-killer infecting Nasonia vitripennis</name>
    <dbReference type="NCBI Taxonomy" id="638"/>
    <lineage>
        <taxon>Bacteria</taxon>
        <taxon>Pseudomonadati</taxon>
        <taxon>Pseudomonadota</taxon>
        <taxon>Gammaproteobacteria</taxon>
        <taxon>Enterobacterales</taxon>
        <taxon>Morganellaceae</taxon>
        <taxon>Arsenophonus</taxon>
    </lineage>
</organism>
<evidence type="ECO:0000313" key="4">
    <source>
        <dbReference type="EMBL" id="WGM03374.1"/>
    </source>
</evidence>
<name>A0AA95G8C8_9GAMM</name>
<dbReference type="RefSeq" id="WP_280626453.1">
    <property type="nucleotide sequence ID" value="NZ_CP123492.1"/>
</dbReference>
<geneLocation type="plasmid" evidence="2 6">
    <name>paIh2</name>
</geneLocation>
<dbReference type="EMBL" id="CP123505">
    <property type="protein sequence ID" value="WGM03374.1"/>
    <property type="molecule type" value="Genomic_DNA"/>
</dbReference>
<accession>A0AA95G8C8</accession>
<keyword evidence="2" id="KW-0614">Plasmid</keyword>
<evidence type="ECO:0000313" key="5">
    <source>
        <dbReference type="Proteomes" id="UP001177595"/>
    </source>
</evidence>
<reference evidence="2" key="1">
    <citation type="submission" date="2023-04" db="EMBL/GenBank/DDBJ databases">
        <title>Genome dynamics across the evolutionary transition to endosymbiosis.</title>
        <authorList>
            <person name="Siozios S."/>
            <person name="Nadal-Jimenez P."/>
            <person name="Azagi T."/>
            <person name="Sprong H."/>
            <person name="Frost C.L."/>
            <person name="Parratt S.R."/>
            <person name="Taylor G."/>
            <person name="Brettell L."/>
            <person name="Lew K.C."/>
            <person name="Croft L."/>
            <person name="King K.C."/>
            <person name="Brockhurst M.A."/>
            <person name="Hypsa V."/>
            <person name="Novakova E."/>
            <person name="Darby A.C."/>
            <person name="Hurst G.D.D."/>
        </authorList>
    </citation>
    <scope>NUCLEOTIDE SEQUENCE</scope>
    <source>
        <strain evidence="2">AIh</strain>
        <strain evidence="3">APv</strain>
        <plasmid evidence="2">paIh2</plasmid>
        <plasmid evidence="3">paPv1</plasmid>
    </source>
</reference>
<proteinExistence type="predicted"/>
<evidence type="ECO:0000313" key="2">
    <source>
        <dbReference type="EMBL" id="WGL93852.1"/>
    </source>
</evidence>
<gene>
    <name evidence="2" type="ORF">QE207_00800</name>
    <name evidence="4" type="ORF">QE210_17705</name>
    <name evidence="3" type="ORF">QE210_18065</name>
</gene>
<dbReference type="Proteomes" id="UP001177595">
    <property type="component" value="Plasmid paPv1"/>
</dbReference>
<evidence type="ECO:0000256" key="1">
    <source>
        <dbReference type="SAM" id="Phobius"/>
    </source>
</evidence>
<geneLocation type="plasmid" evidence="3 5">
    <name>paPv1</name>
</geneLocation>
<keyword evidence="1" id="KW-0472">Membrane</keyword>
<evidence type="ECO:0000313" key="6">
    <source>
        <dbReference type="Proteomes" id="UP001177597"/>
    </source>
</evidence>
<keyword evidence="1" id="KW-1133">Transmembrane helix</keyword>
<protein>
    <submittedName>
        <fullName evidence="2">Uncharacterized protein</fullName>
    </submittedName>
</protein>
<sequence>MDILIITFLMIAALSFSVIRLDETGKRRVVLDIVLVLTLSVGSVMCLLNILESIPHSCHGIGL</sequence>